<dbReference type="PANTHER" id="PTHR11439">
    <property type="entry name" value="GAG-POL-RELATED RETROTRANSPOSON"/>
    <property type="match status" value="1"/>
</dbReference>
<dbReference type="PANTHER" id="PTHR11439:SF467">
    <property type="entry name" value="INTEGRASE CATALYTIC DOMAIN-CONTAINING PROTEIN"/>
    <property type="match status" value="1"/>
</dbReference>
<reference evidence="1" key="1">
    <citation type="submission" date="2022-11" db="EMBL/GenBank/DDBJ databases">
        <authorList>
            <person name="Petersen C."/>
        </authorList>
    </citation>
    <scope>NUCLEOTIDE SEQUENCE</scope>
    <source>
        <strain evidence="1">IBT 20477</strain>
    </source>
</reference>
<proteinExistence type="predicted"/>
<dbReference type="Proteomes" id="UP001150942">
    <property type="component" value="Unassembled WGS sequence"/>
</dbReference>
<evidence type="ECO:0000313" key="2">
    <source>
        <dbReference type="Proteomes" id="UP001150942"/>
    </source>
</evidence>
<protein>
    <recommendedName>
        <fullName evidence="3">Retrovirus-related Pol polyprotein from transposon TNT 1-94</fullName>
    </recommendedName>
</protein>
<organism evidence="1 2">
    <name type="scientific">Penicillium cf. viridicatum</name>
    <dbReference type="NCBI Taxonomy" id="2972119"/>
    <lineage>
        <taxon>Eukaryota</taxon>
        <taxon>Fungi</taxon>
        <taxon>Dikarya</taxon>
        <taxon>Ascomycota</taxon>
        <taxon>Pezizomycotina</taxon>
        <taxon>Eurotiomycetes</taxon>
        <taxon>Eurotiomycetidae</taxon>
        <taxon>Eurotiales</taxon>
        <taxon>Aspergillaceae</taxon>
        <taxon>Penicillium</taxon>
    </lineage>
</organism>
<dbReference type="AlphaFoldDB" id="A0A9W9MK96"/>
<evidence type="ECO:0008006" key="3">
    <source>
        <dbReference type="Google" id="ProtNLM"/>
    </source>
</evidence>
<sequence>MQSRRQADTWQILDHNMLSSPIESFVSHIKASSRCSVATDADWAGCHQTRRSTAGYLFNIGSGAISWQSKRQNIVALSTCEAEFMDQTQATKEAI</sequence>
<comment type="caution">
    <text evidence="1">The sequence shown here is derived from an EMBL/GenBank/DDBJ whole genome shotgun (WGS) entry which is preliminary data.</text>
</comment>
<dbReference type="OrthoDB" id="3799035at2759"/>
<gene>
    <name evidence="1" type="ORF">N7449_004983</name>
</gene>
<evidence type="ECO:0000313" key="1">
    <source>
        <dbReference type="EMBL" id="KAJ5202904.1"/>
    </source>
</evidence>
<accession>A0A9W9MK96</accession>
<keyword evidence="2" id="KW-1185">Reference proteome</keyword>
<reference evidence="1" key="2">
    <citation type="journal article" date="2023" name="IMA Fungus">
        <title>Comparative genomic study of the Penicillium genus elucidates a diverse pangenome and 15 lateral gene transfer events.</title>
        <authorList>
            <person name="Petersen C."/>
            <person name="Sorensen T."/>
            <person name="Nielsen M.R."/>
            <person name="Sondergaard T.E."/>
            <person name="Sorensen J.L."/>
            <person name="Fitzpatrick D.A."/>
            <person name="Frisvad J.C."/>
            <person name="Nielsen K.L."/>
        </authorList>
    </citation>
    <scope>NUCLEOTIDE SEQUENCE</scope>
    <source>
        <strain evidence="1">IBT 20477</strain>
    </source>
</reference>
<dbReference type="EMBL" id="JAPQKQ010000003">
    <property type="protein sequence ID" value="KAJ5202904.1"/>
    <property type="molecule type" value="Genomic_DNA"/>
</dbReference>
<dbReference type="CDD" id="cd09272">
    <property type="entry name" value="RNase_HI_RT_Ty1"/>
    <property type="match status" value="1"/>
</dbReference>
<name>A0A9W9MK96_9EURO</name>